<evidence type="ECO:0000256" key="1">
    <source>
        <dbReference type="ARBA" id="ARBA00022801"/>
    </source>
</evidence>
<evidence type="ECO:0000313" key="6">
    <source>
        <dbReference type="Proteomes" id="UP000092024"/>
    </source>
</evidence>
<keyword evidence="4" id="KW-0812">Transmembrane</keyword>
<dbReference type="Proteomes" id="UP000092024">
    <property type="component" value="Unassembled WGS sequence"/>
</dbReference>
<feature type="transmembrane region" description="Helical" evidence="4">
    <location>
        <begin position="57"/>
        <end position="76"/>
    </location>
</feature>
<reference evidence="5 6" key="1">
    <citation type="submission" date="2016-05" db="EMBL/GenBank/DDBJ databases">
        <title>Paenibacillus oryzae. sp. nov., isolated from the rice root.</title>
        <authorList>
            <person name="Zhang J."/>
            <person name="Zhang X."/>
        </authorList>
    </citation>
    <scope>NUCLEOTIDE SEQUENCE [LARGE SCALE GENOMIC DNA]</scope>
    <source>
        <strain evidence="5 6">1DrF-4</strain>
    </source>
</reference>
<protein>
    <submittedName>
        <fullName evidence="5">Acetylhydrolase</fullName>
    </submittedName>
</protein>
<evidence type="ECO:0000256" key="2">
    <source>
        <dbReference type="ARBA" id="ARBA00022963"/>
    </source>
</evidence>
<feature type="transmembrane region" description="Helical" evidence="4">
    <location>
        <begin position="6"/>
        <end position="22"/>
    </location>
</feature>
<dbReference type="SUPFAM" id="SSF53474">
    <property type="entry name" value="alpha/beta-Hydrolases"/>
    <property type="match status" value="1"/>
</dbReference>
<dbReference type="PANTHER" id="PTHR10272:SF0">
    <property type="entry name" value="PLATELET-ACTIVATING FACTOR ACETYLHYDROLASE"/>
    <property type="match status" value="1"/>
</dbReference>
<dbReference type="Gene3D" id="3.40.50.1820">
    <property type="entry name" value="alpha/beta hydrolase"/>
    <property type="match status" value="1"/>
</dbReference>
<evidence type="ECO:0000256" key="3">
    <source>
        <dbReference type="ARBA" id="ARBA00023098"/>
    </source>
</evidence>
<organism evidence="5 6">
    <name type="scientific">Paenibacillus oryzae</name>
    <dbReference type="NCBI Taxonomy" id="1844972"/>
    <lineage>
        <taxon>Bacteria</taxon>
        <taxon>Bacillati</taxon>
        <taxon>Bacillota</taxon>
        <taxon>Bacilli</taxon>
        <taxon>Bacillales</taxon>
        <taxon>Paenibacillaceae</taxon>
        <taxon>Paenibacillus</taxon>
    </lineage>
</organism>
<comment type="caution">
    <text evidence="5">The sequence shown here is derived from an EMBL/GenBank/DDBJ whole genome shotgun (WGS) entry which is preliminary data.</text>
</comment>
<accession>A0A1A5YK54</accession>
<name>A0A1A5YK54_9BACL</name>
<keyword evidence="4" id="KW-0472">Membrane</keyword>
<dbReference type="OrthoDB" id="9814760at2"/>
<feature type="transmembrane region" description="Helical" evidence="4">
    <location>
        <begin position="96"/>
        <end position="115"/>
    </location>
</feature>
<dbReference type="InterPro" id="IPR029058">
    <property type="entry name" value="AB_hydrolase_fold"/>
</dbReference>
<dbReference type="AlphaFoldDB" id="A0A1A5YK54"/>
<sequence>MEMIVLVVALALELVIALYSMVTKQRQSKLKSWTRIAMFIGFLLLILVKYVDWSYTWLLFAGLLVILAAKEMVILLRKPKPNLNSTPRYKAFPTIWKSLLLALTVVITLIPAILFPQHRLPQVTGPYPVATATHSYVDKNRIEAFTDQGEKRFVNVEFWYPEQAEGTYPLLVFSHGAYGIKSSNASTFTELASHGYVVASIDHPYHSFYTVSGDGKVVTVDSGYMKEVNNANKEGIYSLGDIFELFQKWMKVRTDDMDFVIDTVLEQAGQKNDSEQKRDSVYERIDTQKIGVFGHSMGGSASVALSRERDDIDAVVNIDAPFFSELKYDKATDELTAKSEAYTISLLNLYSDDVWIQLDSSPVYAANQLSNEAFKGAYTVHFKGAKHLSLTDLPLFSPILANLLQGGRKASIDKYYAIETQNELILRFFDHALKNQGSFTPKAVY</sequence>
<dbReference type="STRING" id="1844972.A7K91_14235"/>
<keyword evidence="2" id="KW-0442">Lipid degradation</keyword>
<keyword evidence="3" id="KW-0443">Lipid metabolism</keyword>
<keyword evidence="1 5" id="KW-0378">Hydrolase</keyword>
<dbReference type="Pfam" id="PF03403">
    <property type="entry name" value="PAF-AH_p_II"/>
    <property type="match status" value="1"/>
</dbReference>
<keyword evidence="6" id="KW-1185">Reference proteome</keyword>
<dbReference type="GO" id="GO:0003847">
    <property type="term" value="F:1-alkyl-2-acetylglycerophosphocholine esterase activity"/>
    <property type="evidence" value="ECO:0007669"/>
    <property type="project" value="TreeGrafter"/>
</dbReference>
<dbReference type="EMBL" id="LYPA01000054">
    <property type="protein sequence ID" value="OBR65770.1"/>
    <property type="molecule type" value="Genomic_DNA"/>
</dbReference>
<proteinExistence type="predicted"/>
<evidence type="ECO:0000256" key="4">
    <source>
        <dbReference type="SAM" id="Phobius"/>
    </source>
</evidence>
<dbReference type="RefSeq" id="WP_068683178.1">
    <property type="nucleotide sequence ID" value="NZ_LYPA01000054.1"/>
</dbReference>
<feature type="transmembrane region" description="Helical" evidence="4">
    <location>
        <begin position="34"/>
        <end position="51"/>
    </location>
</feature>
<dbReference type="GO" id="GO:0016042">
    <property type="term" value="P:lipid catabolic process"/>
    <property type="evidence" value="ECO:0007669"/>
    <property type="project" value="UniProtKB-KW"/>
</dbReference>
<dbReference type="PANTHER" id="PTHR10272">
    <property type="entry name" value="PLATELET-ACTIVATING FACTOR ACETYLHYDROLASE"/>
    <property type="match status" value="1"/>
</dbReference>
<evidence type="ECO:0000313" key="5">
    <source>
        <dbReference type="EMBL" id="OBR65770.1"/>
    </source>
</evidence>
<gene>
    <name evidence="5" type="ORF">A7K91_14235</name>
</gene>
<keyword evidence="4" id="KW-1133">Transmembrane helix</keyword>